<reference evidence="3 4" key="1">
    <citation type="journal article" date="2019" name="Int. J. Syst. Evol. Microbiol.">
        <title>The Global Catalogue of Microorganisms (GCM) 10K type strain sequencing project: providing services to taxonomists for standard genome sequencing and annotation.</title>
        <authorList>
            <consortium name="The Broad Institute Genomics Platform"/>
            <consortium name="The Broad Institute Genome Sequencing Center for Infectious Disease"/>
            <person name="Wu L."/>
            <person name="Ma J."/>
        </authorList>
    </citation>
    <scope>NUCLEOTIDE SEQUENCE [LARGE SCALE GENOMIC DNA]</scope>
    <source>
        <strain evidence="3 4">Q85</strain>
    </source>
</reference>
<gene>
    <name evidence="3" type="ORF">ACFQMK_07990</name>
</gene>
<feature type="region of interest" description="Disordered" evidence="1">
    <location>
        <begin position="111"/>
        <end position="188"/>
    </location>
</feature>
<organism evidence="3 4">
    <name type="scientific">Halorubrum yunnanense</name>
    <dbReference type="NCBI Taxonomy" id="1526162"/>
    <lineage>
        <taxon>Archaea</taxon>
        <taxon>Methanobacteriati</taxon>
        <taxon>Methanobacteriota</taxon>
        <taxon>Stenosarchaea group</taxon>
        <taxon>Halobacteria</taxon>
        <taxon>Halobacteriales</taxon>
        <taxon>Haloferacaceae</taxon>
        <taxon>Halorubrum</taxon>
    </lineage>
</organism>
<dbReference type="InterPro" id="IPR055734">
    <property type="entry name" value="DUF7310"/>
</dbReference>
<feature type="domain" description="DUF7310" evidence="2">
    <location>
        <begin position="35"/>
        <end position="115"/>
    </location>
</feature>
<sequence length="188" mass="19446">MSNATDEGSQTSKRGERRGAAGADGPSDARGQDRLDERLSAVERAVTGSDAAVADLGDSAAAAAEREALASRVAEVESRVEELEAATQAIRGYVGSIRAVNQEVERRADLALARASGGEDAAPESERSSEAGPGDAVPSETALDAAVPADDDRRTEAPGGADREGLREGADADGTWRDEALDRLRESL</sequence>
<feature type="compositionally biased region" description="Basic and acidic residues" evidence="1">
    <location>
        <begin position="150"/>
        <end position="188"/>
    </location>
</feature>
<protein>
    <recommendedName>
        <fullName evidence="2">DUF7310 domain-containing protein</fullName>
    </recommendedName>
</protein>
<evidence type="ECO:0000313" key="3">
    <source>
        <dbReference type="EMBL" id="MFC7186826.1"/>
    </source>
</evidence>
<evidence type="ECO:0000256" key="1">
    <source>
        <dbReference type="SAM" id="MobiDB-lite"/>
    </source>
</evidence>
<name>A0ABD5YHI7_9EURY</name>
<dbReference type="AlphaFoldDB" id="A0ABD5YHI7"/>
<dbReference type="Proteomes" id="UP001596390">
    <property type="component" value="Unassembled WGS sequence"/>
</dbReference>
<proteinExistence type="predicted"/>
<feature type="compositionally biased region" description="Polar residues" evidence="1">
    <location>
        <begin position="1"/>
        <end position="12"/>
    </location>
</feature>
<dbReference type="Pfam" id="PF23991">
    <property type="entry name" value="DUF7310"/>
    <property type="match status" value="1"/>
</dbReference>
<comment type="caution">
    <text evidence="3">The sequence shown here is derived from an EMBL/GenBank/DDBJ whole genome shotgun (WGS) entry which is preliminary data.</text>
</comment>
<dbReference type="RefSeq" id="WP_267663822.1">
    <property type="nucleotide sequence ID" value="NZ_JAODIX010000030.1"/>
</dbReference>
<evidence type="ECO:0000259" key="2">
    <source>
        <dbReference type="Pfam" id="PF23991"/>
    </source>
</evidence>
<feature type="compositionally biased region" description="Basic and acidic residues" evidence="1">
    <location>
        <begin position="30"/>
        <end position="39"/>
    </location>
</feature>
<keyword evidence="4" id="KW-1185">Reference proteome</keyword>
<accession>A0ABD5YHI7</accession>
<evidence type="ECO:0000313" key="4">
    <source>
        <dbReference type="Proteomes" id="UP001596390"/>
    </source>
</evidence>
<dbReference type="EMBL" id="JBHSZZ010000030">
    <property type="protein sequence ID" value="MFC7186826.1"/>
    <property type="molecule type" value="Genomic_DNA"/>
</dbReference>
<feature type="region of interest" description="Disordered" evidence="1">
    <location>
        <begin position="1"/>
        <end position="39"/>
    </location>
</feature>